<dbReference type="Pfam" id="PF03795">
    <property type="entry name" value="YCII"/>
    <property type="match status" value="1"/>
</dbReference>
<organism evidence="3 4">
    <name type="scientific">Bradyrhizobium hipponense</name>
    <dbReference type="NCBI Taxonomy" id="2605638"/>
    <lineage>
        <taxon>Bacteria</taxon>
        <taxon>Pseudomonadati</taxon>
        <taxon>Pseudomonadota</taxon>
        <taxon>Alphaproteobacteria</taxon>
        <taxon>Hyphomicrobiales</taxon>
        <taxon>Nitrobacteraceae</taxon>
        <taxon>Bradyrhizobium</taxon>
    </lineage>
</organism>
<evidence type="ECO:0000313" key="3">
    <source>
        <dbReference type="EMBL" id="TYO63455.1"/>
    </source>
</evidence>
<dbReference type="AlphaFoldDB" id="A0A5S4YJE8"/>
<evidence type="ECO:0000313" key="4">
    <source>
        <dbReference type="Proteomes" id="UP000324797"/>
    </source>
</evidence>
<name>A0A5S4YJE8_9BRAD</name>
<gene>
    <name evidence="3" type="ORF">FXV83_27110</name>
</gene>
<dbReference type="PANTHER" id="PTHR35174">
    <property type="entry name" value="BLL7171 PROTEIN-RELATED"/>
    <property type="match status" value="1"/>
</dbReference>
<dbReference type="InterPro" id="IPR005545">
    <property type="entry name" value="YCII"/>
</dbReference>
<dbReference type="PANTHER" id="PTHR35174:SF3">
    <property type="entry name" value="BLL7171 PROTEIN"/>
    <property type="match status" value="1"/>
</dbReference>
<dbReference type="Gene3D" id="3.30.70.1060">
    <property type="entry name" value="Dimeric alpha+beta barrel"/>
    <property type="match status" value="1"/>
</dbReference>
<evidence type="ECO:0000259" key="2">
    <source>
        <dbReference type="Pfam" id="PF03795"/>
    </source>
</evidence>
<dbReference type="Proteomes" id="UP000324797">
    <property type="component" value="Unassembled WGS sequence"/>
</dbReference>
<comment type="similarity">
    <text evidence="1">Belongs to the YciI family.</text>
</comment>
<proteinExistence type="inferred from homology"/>
<comment type="caution">
    <text evidence="3">The sequence shown here is derived from an EMBL/GenBank/DDBJ whole genome shotgun (WGS) entry which is preliminary data.</text>
</comment>
<sequence>MQYLLLIYRNEAELSKMTPEDRQKMSAEYGTYTQSIVQSGHFKAGDGLQPTTTATTVRVREGKTLTTDGPFAETREQLGGYYLVEAKDLDTAIALAARIPGARDGSIEVRPVMIYK</sequence>
<dbReference type="InterPro" id="IPR011008">
    <property type="entry name" value="Dimeric_a/b-barrel"/>
</dbReference>
<accession>A0A5S4YJE8</accession>
<evidence type="ECO:0000256" key="1">
    <source>
        <dbReference type="ARBA" id="ARBA00007689"/>
    </source>
</evidence>
<dbReference type="EMBL" id="VSTH01000099">
    <property type="protein sequence ID" value="TYO63455.1"/>
    <property type="molecule type" value="Genomic_DNA"/>
</dbReference>
<dbReference type="SUPFAM" id="SSF54909">
    <property type="entry name" value="Dimeric alpha+beta barrel"/>
    <property type="match status" value="1"/>
</dbReference>
<protein>
    <submittedName>
        <fullName evidence="3">YciI family protein</fullName>
    </submittedName>
</protein>
<reference evidence="3 4" key="1">
    <citation type="submission" date="2019-08" db="EMBL/GenBank/DDBJ databases">
        <title>Bradyrhizobium hipponensis sp. nov., a rhizobium isolated from a Lupinus angustifolius root nodule in Tunisia.</title>
        <authorList>
            <person name="Off K."/>
            <person name="Rejili M."/>
            <person name="Mars M."/>
            <person name="Brachmann A."/>
            <person name="Marin M."/>
        </authorList>
    </citation>
    <scope>NUCLEOTIDE SEQUENCE [LARGE SCALE GENOMIC DNA]</scope>
    <source>
        <strain evidence="4">aSej3</strain>
    </source>
</reference>
<feature type="domain" description="YCII-related" evidence="2">
    <location>
        <begin position="1"/>
        <end position="113"/>
    </location>
</feature>
<dbReference type="RefSeq" id="WP_148742642.1">
    <property type="nucleotide sequence ID" value="NZ_VSTH01000099.1"/>
</dbReference>
<keyword evidence="4" id="KW-1185">Reference proteome</keyword>